<gene>
    <name evidence="4" type="ORF">GCM10008957_34150</name>
</gene>
<dbReference type="EMBL" id="BMQL01000022">
    <property type="protein sequence ID" value="GGR18694.1"/>
    <property type="molecule type" value="Genomic_DNA"/>
</dbReference>
<sequence length="271" mass="27858">MLCAALLLACSAAAAPLLALGGDVSLARGIRADDPLGPIRAALHADAAYANLESPLTDQPGQTRGIDLRADPGRVGAVSVFRTLGTENNHMQDGGPGGLAQSRRVLAAAGVQPVSRTLHFSQVGGVRVAWIAFFDDGTTPPPLAAIRAGAAGARYVVVGVHWGAEYQPTTPRQRLLAASLTHAGATVIVGSGPHVLQGHEFMGRTLVLYSLGNLLFDSPLPSARVAAVVRVRLDALHAACAVPTRSRAGGAELANPQEAAYALSRLGLPLC</sequence>
<dbReference type="InterPro" id="IPR052169">
    <property type="entry name" value="CW_Biosynth-Accessory"/>
</dbReference>
<evidence type="ECO:0000259" key="3">
    <source>
        <dbReference type="SMART" id="SM00854"/>
    </source>
</evidence>
<dbReference type="SMART" id="SM00854">
    <property type="entry name" value="PGA_cap"/>
    <property type="match status" value="1"/>
</dbReference>
<keyword evidence="2" id="KW-0732">Signal</keyword>
<dbReference type="SUPFAM" id="SSF56300">
    <property type="entry name" value="Metallo-dependent phosphatases"/>
    <property type="match status" value="1"/>
</dbReference>
<keyword evidence="5" id="KW-1185">Reference proteome</keyword>
<dbReference type="PANTHER" id="PTHR33393">
    <property type="entry name" value="POLYGLUTAMINE SYNTHESIS ACCESSORY PROTEIN RV0574C-RELATED"/>
    <property type="match status" value="1"/>
</dbReference>
<comment type="caution">
    <text evidence="4">The sequence shown here is derived from an EMBL/GenBank/DDBJ whole genome shotgun (WGS) entry which is preliminary data.</text>
</comment>
<reference evidence="4" key="2">
    <citation type="submission" date="2020-09" db="EMBL/GenBank/DDBJ databases">
        <authorList>
            <person name="Sun Q."/>
            <person name="Ohkuma M."/>
        </authorList>
    </citation>
    <scope>NUCLEOTIDE SEQUENCE</scope>
    <source>
        <strain evidence="4">JCM 31311</strain>
    </source>
</reference>
<accession>A0A918CE96</accession>
<reference evidence="4" key="1">
    <citation type="journal article" date="2014" name="Int. J. Syst. Evol. Microbiol.">
        <title>Complete genome sequence of Corynebacterium casei LMG S-19264T (=DSM 44701T), isolated from a smear-ripened cheese.</title>
        <authorList>
            <consortium name="US DOE Joint Genome Institute (JGI-PGF)"/>
            <person name="Walter F."/>
            <person name="Albersmeier A."/>
            <person name="Kalinowski J."/>
            <person name="Ruckert C."/>
        </authorList>
    </citation>
    <scope>NUCLEOTIDE SEQUENCE</scope>
    <source>
        <strain evidence="4">JCM 31311</strain>
    </source>
</reference>
<dbReference type="InterPro" id="IPR019079">
    <property type="entry name" value="Capsule_synth_CapA"/>
</dbReference>
<organism evidence="4 5">
    <name type="scientific">Deinococcus ruber</name>
    <dbReference type="NCBI Taxonomy" id="1848197"/>
    <lineage>
        <taxon>Bacteria</taxon>
        <taxon>Thermotogati</taxon>
        <taxon>Deinococcota</taxon>
        <taxon>Deinococci</taxon>
        <taxon>Deinococcales</taxon>
        <taxon>Deinococcaceae</taxon>
        <taxon>Deinococcus</taxon>
    </lineage>
</organism>
<dbReference type="Gene3D" id="3.60.21.10">
    <property type="match status" value="1"/>
</dbReference>
<comment type="similarity">
    <text evidence="1">Belongs to the CapA family.</text>
</comment>
<evidence type="ECO:0000313" key="4">
    <source>
        <dbReference type="EMBL" id="GGR18694.1"/>
    </source>
</evidence>
<evidence type="ECO:0000256" key="1">
    <source>
        <dbReference type="ARBA" id="ARBA00005662"/>
    </source>
</evidence>
<dbReference type="PANTHER" id="PTHR33393:SF13">
    <property type="entry name" value="PGA BIOSYNTHESIS PROTEIN CAPA"/>
    <property type="match status" value="1"/>
</dbReference>
<protein>
    <recommendedName>
        <fullName evidence="3">Capsule synthesis protein CapA domain-containing protein</fullName>
    </recommendedName>
</protein>
<evidence type="ECO:0000313" key="5">
    <source>
        <dbReference type="Proteomes" id="UP000603865"/>
    </source>
</evidence>
<name>A0A918CE96_9DEIO</name>
<evidence type="ECO:0000256" key="2">
    <source>
        <dbReference type="SAM" id="SignalP"/>
    </source>
</evidence>
<dbReference type="Pfam" id="PF09587">
    <property type="entry name" value="PGA_cap"/>
    <property type="match status" value="1"/>
</dbReference>
<dbReference type="InterPro" id="IPR029052">
    <property type="entry name" value="Metallo-depent_PP-like"/>
</dbReference>
<dbReference type="Proteomes" id="UP000603865">
    <property type="component" value="Unassembled WGS sequence"/>
</dbReference>
<dbReference type="AlphaFoldDB" id="A0A918CE96"/>
<feature type="chain" id="PRO_5036747489" description="Capsule synthesis protein CapA domain-containing protein" evidence="2">
    <location>
        <begin position="20"/>
        <end position="271"/>
    </location>
</feature>
<proteinExistence type="inferred from homology"/>
<feature type="signal peptide" evidence="2">
    <location>
        <begin position="1"/>
        <end position="19"/>
    </location>
</feature>
<feature type="domain" description="Capsule synthesis protein CapA" evidence="3">
    <location>
        <begin position="17"/>
        <end position="218"/>
    </location>
</feature>